<dbReference type="Gene3D" id="3.40.1350.10">
    <property type="match status" value="1"/>
</dbReference>
<dbReference type="AlphaFoldDB" id="A0A4P9VGR1"/>
<dbReference type="SMART" id="SM00990">
    <property type="entry name" value="VRR_NUC"/>
    <property type="match status" value="1"/>
</dbReference>
<reference evidence="5 7" key="1">
    <citation type="submission" date="2017-04" db="EMBL/GenBank/DDBJ databases">
        <title>Draft genome sequence of Zooshikella ganghwensis VG4 isolated from Red Sea sediments.</title>
        <authorList>
            <person name="Rehman Z."/>
            <person name="Alam I."/>
            <person name="Kamau A."/>
            <person name="Bajic V."/>
            <person name="Leiknes T."/>
        </authorList>
    </citation>
    <scope>NUCLEOTIDE SEQUENCE [LARGE SCALE GENOMIC DNA]</scope>
    <source>
        <strain evidence="5 7">VG4</strain>
    </source>
</reference>
<evidence type="ECO:0000259" key="4">
    <source>
        <dbReference type="SMART" id="SM00990"/>
    </source>
</evidence>
<evidence type="ECO:0000256" key="2">
    <source>
        <dbReference type="ARBA" id="ARBA00022722"/>
    </source>
</evidence>
<dbReference type="Pfam" id="PF08774">
    <property type="entry name" value="VRR_NUC"/>
    <property type="match status" value="1"/>
</dbReference>
<keyword evidence="7" id="KW-1185">Reference proteome</keyword>
<keyword evidence="2" id="KW-0540">Nuclease</keyword>
<dbReference type="EMBL" id="NDXW01000006">
    <property type="protein sequence ID" value="RDH41616.1"/>
    <property type="molecule type" value="Genomic_DNA"/>
</dbReference>
<dbReference type="GO" id="GO:0016788">
    <property type="term" value="F:hydrolase activity, acting on ester bonds"/>
    <property type="evidence" value="ECO:0007669"/>
    <property type="project" value="InterPro"/>
</dbReference>
<dbReference type="InterPro" id="IPR011856">
    <property type="entry name" value="tRNA_endonuc-like_dom_sf"/>
</dbReference>
<comment type="cofactor">
    <cofactor evidence="1">
        <name>Mg(2+)</name>
        <dbReference type="ChEBI" id="CHEBI:18420"/>
    </cofactor>
</comment>
<dbReference type="InterPro" id="IPR014883">
    <property type="entry name" value="VRR_NUC"/>
</dbReference>
<protein>
    <submittedName>
        <fullName evidence="5">VRR-NUC domain-containing protein</fullName>
    </submittedName>
</protein>
<name>A0A4P9VGR1_9GAMM</name>
<evidence type="ECO:0000313" key="5">
    <source>
        <dbReference type="EMBL" id="RDH41616.1"/>
    </source>
</evidence>
<dbReference type="GO" id="GO:0004518">
    <property type="term" value="F:nuclease activity"/>
    <property type="evidence" value="ECO:0007669"/>
    <property type="project" value="UniProtKB-KW"/>
</dbReference>
<evidence type="ECO:0000256" key="3">
    <source>
        <dbReference type="ARBA" id="ARBA00022801"/>
    </source>
</evidence>
<dbReference type="RefSeq" id="WP_094789670.1">
    <property type="nucleotide sequence ID" value="NZ_NDXW01000004.1"/>
</dbReference>
<feature type="domain" description="VRR-NUC" evidence="4">
    <location>
        <begin position="22"/>
        <end position="126"/>
    </location>
</feature>
<dbReference type="GO" id="GO:0003676">
    <property type="term" value="F:nucleic acid binding"/>
    <property type="evidence" value="ECO:0007669"/>
    <property type="project" value="InterPro"/>
</dbReference>
<gene>
    <name evidence="6" type="ORF">B9G39_26980</name>
    <name evidence="5" type="ORF">B9G39_27525</name>
</gene>
<organism evidence="5 7">
    <name type="scientific">Zooshikella ganghwensis</name>
    <dbReference type="NCBI Taxonomy" id="202772"/>
    <lineage>
        <taxon>Bacteria</taxon>
        <taxon>Pseudomonadati</taxon>
        <taxon>Pseudomonadota</taxon>
        <taxon>Gammaproteobacteria</taxon>
        <taxon>Oceanospirillales</taxon>
        <taxon>Zooshikellaceae</taxon>
        <taxon>Zooshikella</taxon>
    </lineage>
</organism>
<proteinExistence type="predicted"/>
<evidence type="ECO:0000313" key="7">
    <source>
        <dbReference type="Proteomes" id="UP000257039"/>
    </source>
</evidence>
<evidence type="ECO:0000313" key="6">
    <source>
        <dbReference type="EMBL" id="RDH41706.1"/>
    </source>
</evidence>
<comment type="caution">
    <text evidence="5">The sequence shown here is derived from an EMBL/GenBank/DDBJ whole genome shotgun (WGS) entry which is preliminary data.</text>
</comment>
<evidence type="ECO:0000256" key="1">
    <source>
        <dbReference type="ARBA" id="ARBA00001946"/>
    </source>
</evidence>
<dbReference type="EMBL" id="NDXW01000004">
    <property type="protein sequence ID" value="RDH41706.1"/>
    <property type="molecule type" value="Genomic_DNA"/>
</dbReference>
<accession>A0A4P9VGR1</accession>
<keyword evidence="3" id="KW-0378">Hydrolase</keyword>
<dbReference type="Proteomes" id="UP000257039">
    <property type="component" value="Unassembled WGS sequence"/>
</dbReference>
<sequence length="143" mass="15946">MSIRPKKYINHLTPAYIAKRQDLEGQEQKALFIWMYARYRALYDCAFHVPNGGHRHVAVAKKLKGEGVKAGVPDILILQPRGGYHGLAIEFKATPPKSAPVSDSQLEWINRLAENGYMAVVCKGFAAAKETISNYANLPIDLH</sequence>